<protein>
    <submittedName>
        <fullName evidence="1">Uncharacterized protein</fullName>
    </submittedName>
</protein>
<accession>A0A6H5G339</accession>
<proteinExistence type="predicted"/>
<gene>
    <name evidence="1" type="ORF">NTEN_LOCUS3250</name>
</gene>
<dbReference type="EMBL" id="CADCXU010005108">
    <property type="protein sequence ID" value="CAA9996840.1"/>
    <property type="molecule type" value="Genomic_DNA"/>
</dbReference>
<dbReference type="AlphaFoldDB" id="A0A6H5G339"/>
<dbReference type="Proteomes" id="UP000479000">
    <property type="component" value="Unassembled WGS sequence"/>
</dbReference>
<feature type="non-terminal residue" evidence="1">
    <location>
        <position position="77"/>
    </location>
</feature>
<sequence>MSDWRLPAANKTSRWIKWHSELPYSIILQWSLQSIEINVYTGFSLPYLRMRVGFYWTISLAASCGWARDARILRIQG</sequence>
<reference evidence="1 2" key="1">
    <citation type="submission" date="2020-02" db="EMBL/GenBank/DDBJ databases">
        <authorList>
            <person name="Ferguson B K."/>
        </authorList>
    </citation>
    <scope>NUCLEOTIDE SEQUENCE [LARGE SCALE GENOMIC DNA]</scope>
</reference>
<evidence type="ECO:0000313" key="2">
    <source>
        <dbReference type="Proteomes" id="UP000479000"/>
    </source>
</evidence>
<name>A0A6H5G339_9HEMI</name>
<keyword evidence="2" id="KW-1185">Reference proteome</keyword>
<organism evidence="1 2">
    <name type="scientific">Nesidiocoris tenuis</name>
    <dbReference type="NCBI Taxonomy" id="355587"/>
    <lineage>
        <taxon>Eukaryota</taxon>
        <taxon>Metazoa</taxon>
        <taxon>Ecdysozoa</taxon>
        <taxon>Arthropoda</taxon>
        <taxon>Hexapoda</taxon>
        <taxon>Insecta</taxon>
        <taxon>Pterygota</taxon>
        <taxon>Neoptera</taxon>
        <taxon>Paraneoptera</taxon>
        <taxon>Hemiptera</taxon>
        <taxon>Heteroptera</taxon>
        <taxon>Panheteroptera</taxon>
        <taxon>Cimicomorpha</taxon>
        <taxon>Miridae</taxon>
        <taxon>Dicyphina</taxon>
        <taxon>Nesidiocoris</taxon>
    </lineage>
</organism>
<evidence type="ECO:0000313" key="1">
    <source>
        <dbReference type="EMBL" id="CAA9996840.1"/>
    </source>
</evidence>